<sequence length="533" mass="58824">MGDRGTGGGSGGDGGRIQYLPLTSINYTSWSIRVQAIMEDQVLATKKTGKEVWESLKARFVGEERVKEARLQTLKSEFDALRMKEDESIDSCVGKLTSMSVRYANLGGSLDDAALVKKILDTVPERFINVVTRIEQFFDLKKIAFDEAVGRLKAFEERTKRSSGEQSLEKEVHLNEVHMDSELMFAGDGQSCGDVWYLDNGASNHMTGDYQKFRDIDFTVGGKVRFGDGSAVEIHGKGSILFQGKSSDQWLLLDVYFIPKLKSNLISLGQLTEIGYKVEMDDDLIEVVEKSTMRTIMRVQRSRNRLYKIELNTVEPACFQAKSDDLSWLWHGSGFREDVVDDTSLPFTGGIVGGNSQHGEPSESLGGAGETDGGAEVTGSVEQSVQHGADAHSGTVDGQATELEPVSVQGADNDHGDDQGNVDMNHDSNYDEPPLRFRNLNEVYEDSVEVEMTYDSEVEYLLLGLLFQEHLHVSASFWNLLPLFGDGSGEPAGHLALAHLRGCLAIHVDGDAIHPVRLARDPASLHVARMYQY</sequence>
<keyword evidence="4" id="KW-1185">Reference proteome</keyword>
<proteinExistence type="predicted"/>
<evidence type="ECO:0000313" key="4">
    <source>
        <dbReference type="Proteomes" id="UP000604825"/>
    </source>
</evidence>
<name>A0A811NLI2_9POAL</name>
<accession>A0A811NLI2</accession>
<feature type="region of interest" description="Disordered" evidence="1">
    <location>
        <begin position="408"/>
        <end position="432"/>
    </location>
</feature>
<dbReference type="EMBL" id="CAJGYO010000004">
    <property type="protein sequence ID" value="CAD6226553.1"/>
    <property type="molecule type" value="Genomic_DNA"/>
</dbReference>
<evidence type="ECO:0000259" key="2">
    <source>
        <dbReference type="Pfam" id="PF22936"/>
    </source>
</evidence>
<evidence type="ECO:0000256" key="1">
    <source>
        <dbReference type="SAM" id="MobiDB-lite"/>
    </source>
</evidence>
<organism evidence="3 4">
    <name type="scientific">Miscanthus lutarioriparius</name>
    <dbReference type="NCBI Taxonomy" id="422564"/>
    <lineage>
        <taxon>Eukaryota</taxon>
        <taxon>Viridiplantae</taxon>
        <taxon>Streptophyta</taxon>
        <taxon>Embryophyta</taxon>
        <taxon>Tracheophyta</taxon>
        <taxon>Spermatophyta</taxon>
        <taxon>Magnoliopsida</taxon>
        <taxon>Liliopsida</taxon>
        <taxon>Poales</taxon>
        <taxon>Poaceae</taxon>
        <taxon>PACMAD clade</taxon>
        <taxon>Panicoideae</taxon>
        <taxon>Andropogonodae</taxon>
        <taxon>Andropogoneae</taxon>
        <taxon>Saccharinae</taxon>
        <taxon>Miscanthus</taxon>
    </lineage>
</organism>
<reference evidence="3" key="1">
    <citation type="submission" date="2020-10" db="EMBL/GenBank/DDBJ databases">
        <authorList>
            <person name="Han B."/>
            <person name="Lu T."/>
            <person name="Zhao Q."/>
            <person name="Huang X."/>
            <person name="Zhao Y."/>
        </authorList>
    </citation>
    <scope>NUCLEOTIDE SEQUENCE</scope>
</reference>
<dbReference type="AlphaFoldDB" id="A0A811NLI2"/>
<protein>
    <recommendedName>
        <fullName evidence="2">Retrovirus-related Pol polyprotein from transposon TNT 1-94-like beta-barrel domain-containing protein</fullName>
    </recommendedName>
</protein>
<dbReference type="OrthoDB" id="695500at2759"/>
<gene>
    <name evidence="3" type="ORF">NCGR_LOCUS18327</name>
</gene>
<feature type="domain" description="Retrovirus-related Pol polyprotein from transposon TNT 1-94-like beta-barrel" evidence="2">
    <location>
        <begin position="196"/>
        <end position="276"/>
    </location>
</feature>
<feature type="compositionally biased region" description="Basic and acidic residues" evidence="1">
    <location>
        <begin position="412"/>
        <end position="432"/>
    </location>
</feature>
<dbReference type="Pfam" id="PF22936">
    <property type="entry name" value="Pol_BBD"/>
    <property type="match status" value="1"/>
</dbReference>
<feature type="region of interest" description="Disordered" evidence="1">
    <location>
        <begin position="347"/>
        <end position="379"/>
    </location>
</feature>
<comment type="caution">
    <text evidence="3">The sequence shown here is derived from an EMBL/GenBank/DDBJ whole genome shotgun (WGS) entry which is preliminary data.</text>
</comment>
<dbReference type="InterPro" id="IPR054722">
    <property type="entry name" value="PolX-like_BBD"/>
</dbReference>
<dbReference type="PANTHER" id="PTHR35317">
    <property type="entry name" value="OS04G0629600 PROTEIN"/>
    <property type="match status" value="1"/>
</dbReference>
<evidence type="ECO:0000313" key="3">
    <source>
        <dbReference type="EMBL" id="CAD6226553.1"/>
    </source>
</evidence>
<dbReference type="PANTHER" id="PTHR35317:SF38">
    <property type="entry name" value="RNA-DIRECTED DNA POLYMERASE"/>
    <property type="match status" value="1"/>
</dbReference>
<dbReference type="Pfam" id="PF14223">
    <property type="entry name" value="Retrotran_gag_2"/>
    <property type="match status" value="1"/>
</dbReference>
<dbReference type="Proteomes" id="UP000604825">
    <property type="component" value="Unassembled WGS sequence"/>
</dbReference>